<reference evidence="1 2" key="2">
    <citation type="journal article" date="2022" name="Mol. Ecol. Resour.">
        <title>The genomes of chicory, endive, great burdock and yacon provide insights into Asteraceae paleo-polyploidization history and plant inulin production.</title>
        <authorList>
            <person name="Fan W."/>
            <person name="Wang S."/>
            <person name="Wang H."/>
            <person name="Wang A."/>
            <person name="Jiang F."/>
            <person name="Liu H."/>
            <person name="Zhao H."/>
            <person name="Xu D."/>
            <person name="Zhang Y."/>
        </authorList>
    </citation>
    <scope>NUCLEOTIDE SEQUENCE [LARGE SCALE GENOMIC DNA]</scope>
    <source>
        <strain evidence="2">cv. Yunnan</strain>
        <tissue evidence="1">Leaves</tissue>
    </source>
</reference>
<protein>
    <submittedName>
        <fullName evidence="1">Uncharacterized protein</fullName>
    </submittedName>
</protein>
<gene>
    <name evidence="1" type="ORF">L1987_20988</name>
</gene>
<evidence type="ECO:0000313" key="1">
    <source>
        <dbReference type="EMBL" id="KAI3811268.1"/>
    </source>
</evidence>
<proteinExistence type="predicted"/>
<organism evidence="1 2">
    <name type="scientific">Smallanthus sonchifolius</name>
    <dbReference type="NCBI Taxonomy" id="185202"/>
    <lineage>
        <taxon>Eukaryota</taxon>
        <taxon>Viridiplantae</taxon>
        <taxon>Streptophyta</taxon>
        <taxon>Embryophyta</taxon>
        <taxon>Tracheophyta</taxon>
        <taxon>Spermatophyta</taxon>
        <taxon>Magnoliopsida</taxon>
        <taxon>eudicotyledons</taxon>
        <taxon>Gunneridae</taxon>
        <taxon>Pentapetalae</taxon>
        <taxon>asterids</taxon>
        <taxon>campanulids</taxon>
        <taxon>Asterales</taxon>
        <taxon>Asteraceae</taxon>
        <taxon>Asteroideae</taxon>
        <taxon>Heliantheae alliance</taxon>
        <taxon>Millerieae</taxon>
        <taxon>Smallanthus</taxon>
    </lineage>
</organism>
<reference evidence="2" key="1">
    <citation type="journal article" date="2022" name="Mol. Ecol. Resour.">
        <title>The genomes of chicory, endive, great burdock and yacon provide insights into Asteraceae palaeo-polyploidization history and plant inulin production.</title>
        <authorList>
            <person name="Fan W."/>
            <person name="Wang S."/>
            <person name="Wang H."/>
            <person name="Wang A."/>
            <person name="Jiang F."/>
            <person name="Liu H."/>
            <person name="Zhao H."/>
            <person name="Xu D."/>
            <person name="Zhang Y."/>
        </authorList>
    </citation>
    <scope>NUCLEOTIDE SEQUENCE [LARGE SCALE GENOMIC DNA]</scope>
    <source>
        <strain evidence="2">cv. Yunnan</strain>
    </source>
</reference>
<name>A0ACB9ISR0_9ASTR</name>
<accession>A0ACB9ISR0</accession>
<dbReference type="EMBL" id="CM042024">
    <property type="protein sequence ID" value="KAI3811268.1"/>
    <property type="molecule type" value="Genomic_DNA"/>
</dbReference>
<evidence type="ECO:0000313" key="2">
    <source>
        <dbReference type="Proteomes" id="UP001056120"/>
    </source>
</evidence>
<comment type="caution">
    <text evidence="1">The sequence shown here is derived from an EMBL/GenBank/DDBJ whole genome shotgun (WGS) entry which is preliminary data.</text>
</comment>
<dbReference type="Proteomes" id="UP001056120">
    <property type="component" value="Linkage Group LG07"/>
</dbReference>
<keyword evidence="2" id="KW-1185">Reference proteome</keyword>
<sequence>MNPLLKEAYDRSGEVCSNWAVMVRCGGCSSRSVLLSCVQPRYCCCFRRKIVCQNPILSWIALPSSFTIINFGAQKVVKNWQLFLCVGVGL</sequence>